<keyword evidence="1" id="KW-0472">Membrane</keyword>
<feature type="transmembrane region" description="Helical" evidence="1">
    <location>
        <begin position="72"/>
        <end position="94"/>
    </location>
</feature>
<protein>
    <recommendedName>
        <fullName evidence="4">Membrane protein 6-pyruvoyl-tetrahydropterin synthase-related domain-containing protein</fullName>
    </recommendedName>
</protein>
<dbReference type="AlphaFoldDB" id="A0AA91IR93"/>
<name>A0AA91IR93_9GAMM</name>
<dbReference type="EMBL" id="LXEX01000006">
    <property type="protein sequence ID" value="OAT60772.1"/>
    <property type="molecule type" value="Genomic_DNA"/>
</dbReference>
<keyword evidence="1" id="KW-0812">Transmembrane</keyword>
<accession>A0AA91IR93</accession>
<feature type="transmembrane region" description="Helical" evidence="1">
    <location>
        <begin position="349"/>
        <end position="369"/>
    </location>
</feature>
<dbReference type="RefSeq" id="WP_061553724.1">
    <property type="nucleotide sequence ID" value="NZ_LXEX01000006.1"/>
</dbReference>
<comment type="caution">
    <text evidence="2">The sequence shown here is derived from an EMBL/GenBank/DDBJ whole genome shotgun (WGS) entry which is preliminary data.</text>
</comment>
<dbReference type="PANTHER" id="PTHR38454:SF1">
    <property type="entry name" value="INTEGRAL MEMBRANE PROTEIN"/>
    <property type="match status" value="1"/>
</dbReference>
<feature type="transmembrane region" description="Helical" evidence="1">
    <location>
        <begin position="225"/>
        <end position="244"/>
    </location>
</feature>
<feature type="transmembrane region" description="Helical" evidence="1">
    <location>
        <begin position="12"/>
        <end position="34"/>
    </location>
</feature>
<dbReference type="Pfam" id="PF09586">
    <property type="entry name" value="YfhO"/>
    <property type="match status" value="1"/>
</dbReference>
<feature type="transmembrane region" description="Helical" evidence="1">
    <location>
        <begin position="158"/>
        <end position="176"/>
    </location>
</feature>
<proteinExistence type="predicted"/>
<evidence type="ECO:0008006" key="4">
    <source>
        <dbReference type="Google" id="ProtNLM"/>
    </source>
</evidence>
<evidence type="ECO:0000256" key="1">
    <source>
        <dbReference type="SAM" id="Phobius"/>
    </source>
</evidence>
<organism evidence="2 3">
    <name type="scientific">Obesumbacterium proteus ATCC 12841</name>
    <dbReference type="NCBI Taxonomy" id="1354268"/>
    <lineage>
        <taxon>Bacteria</taxon>
        <taxon>Pseudomonadati</taxon>
        <taxon>Pseudomonadota</taxon>
        <taxon>Gammaproteobacteria</taxon>
        <taxon>Enterobacterales</taxon>
        <taxon>Hafniaceae</taxon>
        <taxon>Obesumbacterium</taxon>
    </lineage>
</organism>
<reference evidence="2 3" key="1">
    <citation type="submission" date="2016-04" db="EMBL/GenBank/DDBJ databases">
        <title>ATOL: Assembling a taxonomically balanced genome-scale reconstruction of the evolutionary history of the Enterobacteriaceae.</title>
        <authorList>
            <person name="Plunkett G.III."/>
            <person name="Neeno-Eckwall E.C."/>
            <person name="Glasner J.D."/>
            <person name="Perna N.T."/>
        </authorList>
    </citation>
    <scope>NUCLEOTIDE SEQUENCE [LARGE SCALE GENOMIC DNA]</scope>
    <source>
        <strain evidence="2 3">ATCC 12841</strain>
    </source>
</reference>
<gene>
    <name evidence="2" type="ORF">M993_00446</name>
</gene>
<keyword evidence="3" id="KW-1185">Reference proteome</keyword>
<feature type="transmembrane region" description="Helical" evidence="1">
    <location>
        <begin position="132"/>
        <end position="151"/>
    </location>
</feature>
<evidence type="ECO:0000313" key="3">
    <source>
        <dbReference type="Proteomes" id="UP000078431"/>
    </source>
</evidence>
<dbReference type="PANTHER" id="PTHR38454">
    <property type="entry name" value="INTEGRAL MEMBRANE PROTEIN-RELATED"/>
    <property type="match status" value="1"/>
</dbReference>
<feature type="transmembrane region" description="Helical" evidence="1">
    <location>
        <begin position="290"/>
        <end position="309"/>
    </location>
</feature>
<keyword evidence="1" id="KW-1133">Transmembrane helix</keyword>
<feature type="transmembrane region" description="Helical" evidence="1">
    <location>
        <begin position="182"/>
        <end position="213"/>
    </location>
</feature>
<dbReference type="Proteomes" id="UP000078431">
    <property type="component" value="Unassembled WGS sequence"/>
</dbReference>
<evidence type="ECO:0000313" key="2">
    <source>
        <dbReference type="EMBL" id="OAT60772.1"/>
    </source>
</evidence>
<sequence length="546" mass="62205">MKNFKYLPDKAIVFSLVAISLLVVLLPIFIGGIWSGHDWKPHALRLASLNSQITHGQFPFTFDFWTNGQFGYAWSLFYPPLTSFMMLISYPLYFVTGSDIFQIKAIFACGIILAFFNSYYAGKQFLKLDKPAFISAIFFILSPYLISDIYIRFSLGEVYAMAFLPLFLVASYKMISNRGGNVLFILSSSLIFLSNIPSVIVAVILFFVLLLTIKKKNYLHISKHLLINSFLIILLCFFYIYPLFYNFLHSDIYAFTEMGKSFDDMYLFNPEIYESLLQIPTSTGKSGRGLLLSIGIIPLIISTICFFSTKNPKIKILSASSLILILLSTKAFPWYLFSDHIPIFPAIQFPWRLLAAAAICASITSSYYLSSRNNFTVALVILIFISMSMQGMYNAVKYRHSEMMKDVLYFDYLNMNAAKNKVKLQKLNLEKSHSIELLSYSNGYPSYTIDATNDSSIILPIIYYYGYYVDIDGKRSTVEKSSLGLVSFDLKAGKHTVSLKYNDNYIYLGGVVSFLTLLILSIYFLSNRFKFKNLNIRDVINVKAKG</sequence>
<dbReference type="InterPro" id="IPR018580">
    <property type="entry name" value="Uncharacterised_YfhO"/>
</dbReference>
<feature type="transmembrane region" description="Helical" evidence="1">
    <location>
        <begin position="505"/>
        <end position="525"/>
    </location>
</feature>
<feature type="transmembrane region" description="Helical" evidence="1">
    <location>
        <begin position="101"/>
        <end position="120"/>
    </location>
</feature>
<feature type="transmembrane region" description="Helical" evidence="1">
    <location>
        <begin position="376"/>
        <end position="396"/>
    </location>
</feature>
<feature type="transmembrane region" description="Helical" evidence="1">
    <location>
        <begin position="316"/>
        <end position="337"/>
    </location>
</feature>